<organism evidence="6 7">
    <name type="scientific">Gordonia pseudamarae</name>
    <dbReference type="NCBI Taxonomy" id="2831662"/>
    <lineage>
        <taxon>Bacteria</taxon>
        <taxon>Bacillati</taxon>
        <taxon>Actinomycetota</taxon>
        <taxon>Actinomycetes</taxon>
        <taxon>Mycobacteriales</taxon>
        <taxon>Gordoniaceae</taxon>
        <taxon>Gordonia</taxon>
    </lineage>
</organism>
<name>A0ABX6IIK4_9ACTN</name>
<dbReference type="InterPro" id="IPR013785">
    <property type="entry name" value="Aldolase_TIM"/>
</dbReference>
<keyword evidence="4" id="KW-0560">Oxidoreductase</keyword>
<evidence type="ECO:0000256" key="5">
    <source>
        <dbReference type="ARBA" id="ARBA00023033"/>
    </source>
</evidence>
<dbReference type="PANTHER" id="PTHR42747">
    <property type="entry name" value="NITRONATE MONOOXYGENASE-RELATED"/>
    <property type="match status" value="1"/>
</dbReference>
<dbReference type="InterPro" id="IPR004136">
    <property type="entry name" value="NMO"/>
</dbReference>
<dbReference type="GO" id="GO:0004497">
    <property type="term" value="F:monooxygenase activity"/>
    <property type="evidence" value="ECO:0007669"/>
    <property type="project" value="UniProtKB-KW"/>
</dbReference>
<dbReference type="SUPFAM" id="SSF51412">
    <property type="entry name" value="Inosine monophosphate dehydrogenase (IMPDH)"/>
    <property type="match status" value="1"/>
</dbReference>
<comment type="similarity">
    <text evidence="1">Belongs to the nitronate monooxygenase family. NMO class I subfamily.</text>
</comment>
<keyword evidence="5 6" id="KW-0503">Monooxygenase</keyword>
<evidence type="ECO:0000313" key="7">
    <source>
        <dbReference type="Proteomes" id="UP001059836"/>
    </source>
</evidence>
<evidence type="ECO:0000256" key="4">
    <source>
        <dbReference type="ARBA" id="ARBA00023002"/>
    </source>
</evidence>
<sequence length="329" mass="33849">MASPPTAGSGVARLHTLIAELRLPVVAAPMTRISGPELVAAACAAGIIGSMPAHNASTTAELDSMLTGLLSGLGDAGRLLMPNLVVHRANSRIDADLECFADHQVSAVITSVGAPDSVVRSLHRAGIAVLADVASVAHAERAVRAGVDGLVLLTAGAGGQTGAANPFAFVREVRLRFDGVIALAGGIGDGRSILAAQVAGADLAYLGTRFLATDKSRADERYRQAVLEAGLDDVRLTSRISGIPSSILQSWLDQHEPDPAITTAGFDFGSLTDAGPFAWSAGHAVSAIRQTDSVADVVAALDAEYRSAVDDTLARWRPTPTPHTTSGKE</sequence>
<dbReference type="Proteomes" id="UP001059836">
    <property type="component" value="Chromosome"/>
</dbReference>
<dbReference type="Gene3D" id="3.20.20.70">
    <property type="entry name" value="Aldolase class I"/>
    <property type="match status" value="1"/>
</dbReference>
<dbReference type="CDD" id="cd04730">
    <property type="entry name" value="NPD_like"/>
    <property type="match status" value="1"/>
</dbReference>
<gene>
    <name evidence="6" type="ORF">GII31_10095</name>
</gene>
<dbReference type="EMBL" id="CP045809">
    <property type="protein sequence ID" value="QHN35181.1"/>
    <property type="molecule type" value="Genomic_DNA"/>
</dbReference>
<dbReference type="Pfam" id="PF03060">
    <property type="entry name" value="NMO"/>
    <property type="match status" value="1"/>
</dbReference>
<keyword evidence="2" id="KW-0285">Flavoprotein</keyword>
<evidence type="ECO:0000256" key="1">
    <source>
        <dbReference type="ARBA" id="ARBA00009881"/>
    </source>
</evidence>
<protein>
    <submittedName>
        <fullName evidence="6">Nitronate monooxygenase</fullName>
    </submittedName>
</protein>
<evidence type="ECO:0000256" key="2">
    <source>
        <dbReference type="ARBA" id="ARBA00022630"/>
    </source>
</evidence>
<evidence type="ECO:0000256" key="3">
    <source>
        <dbReference type="ARBA" id="ARBA00022643"/>
    </source>
</evidence>
<accession>A0ABX6IIK4</accession>
<reference evidence="6" key="1">
    <citation type="journal article" date="2021" name="Nat. Microbiol.">
        <title>Cocultivation of an ultrasmall environmental parasitic bacterium with lytic ability against bacteria associated with wastewater foams.</title>
        <authorList>
            <person name="Batinovic S."/>
            <person name="Rose J.J.A."/>
            <person name="Ratcliffe J."/>
            <person name="Seviour R.J."/>
            <person name="Petrovski S."/>
        </authorList>
    </citation>
    <scope>NUCLEOTIDE SEQUENCE</scope>
    <source>
        <strain evidence="6">CON9</strain>
    </source>
</reference>
<evidence type="ECO:0000313" key="6">
    <source>
        <dbReference type="EMBL" id="QHN35181.1"/>
    </source>
</evidence>
<dbReference type="PANTHER" id="PTHR42747:SF4">
    <property type="entry name" value="BLR1330 PROTEIN"/>
    <property type="match status" value="1"/>
</dbReference>
<keyword evidence="7" id="KW-1185">Reference proteome</keyword>
<keyword evidence="3" id="KW-0288">FMN</keyword>
<proteinExistence type="inferred from homology"/>